<evidence type="ECO:0000313" key="8">
    <source>
        <dbReference type="EMBL" id="KAF2825268.1"/>
    </source>
</evidence>
<dbReference type="PROSITE" id="PS50082">
    <property type="entry name" value="WD_REPEATS_2"/>
    <property type="match status" value="3"/>
</dbReference>
<dbReference type="AlphaFoldDB" id="A0A6A6ZX36"/>
<dbReference type="EMBL" id="MU006228">
    <property type="protein sequence ID" value="KAF2825268.1"/>
    <property type="molecule type" value="Genomic_DNA"/>
</dbReference>
<organism evidence="8 9">
    <name type="scientific">Ophiobolus disseminans</name>
    <dbReference type="NCBI Taxonomy" id="1469910"/>
    <lineage>
        <taxon>Eukaryota</taxon>
        <taxon>Fungi</taxon>
        <taxon>Dikarya</taxon>
        <taxon>Ascomycota</taxon>
        <taxon>Pezizomycotina</taxon>
        <taxon>Dothideomycetes</taxon>
        <taxon>Pleosporomycetidae</taxon>
        <taxon>Pleosporales</taxon>
        <taxon>Pleosporineae</taxon>
        <taxon>Phaeosphaeriaceae</taxon>
        <taxon>Ophiobolus</taxon>
    </lineage>
</organism>
<dbReference type="InterPro" id="IPR056884">
    <property type="entry name" value="NPHP3-like_N"/>
</dbReference>
<evidence type="ECO:0000256" key="4">
    <source>
        <dbReference type="ARBA" id="ARBA00039789"/>
    </source>
</evidence>
<dbReference type="PANTHER" id="PTHR22847">
    <property type="entry name" value="WD40 REPEAT PROTEIN"/>
    <property type="match status" value="1"/>
</dbReference>
<dbReference type="SMART" id="SM00320">
    <property type="entry name" value="WD40"/>
    <property type="match status" value="3"/>
</dbReference>
<protein>
    <recommendedName>
        <fullName evidence="4">Mitochondrial division protein 1</fullName>
    </recommendedName>
</protein>
<evidence type="ECO:0000256" key="6">
    <source>
        <dbReference type="PROSITE-ProRule" id="PRU00221"/>
    </source>
</evidence>
<feature type="repeat" description="WD" evidence="6">
    <location>
        <begin position="650"/>
        <end position="685"/>
    </location>
</feature>
<evidence type="ECO:0000256" key="3">
    <source>
        <dbReference type="ARBA" id="ARBA00038415"/>
    </source>
</evidence>
<dbReference type="PRINTS" id="PR00320">
    <property type="entry name" value="GPROTEINBRPT"/>
</dbReference>
<evidence type="ECO:0000256" key="2">
    <source>
        <dbReference type="ARBA" id="ARBA00022737"/>
    </source>
</evidence>
<dbReference type="PANTHER" id="PTHR22847:SF637">
    <property type="entry name" value="WD REPEAT DOMAIN 5B"/>
    <property type="match status" value="1"/>
</dbReference>
<name>A0A6A6ZX36_9PLEO</name>
<dbReference type="Pfam" id="PF24883">
    <property type="entry name" value="NPHP3_N"/>
    <property type="match status" value="1"/>
</dbReference>
<dbReference type="InterPro" id="IPR001680">
    <property type="entry name" value="WD40_rpt"/>
</dbReference>
<gene>
    <name evidence="8" type="ORF">CC86DRAFT_394952</name>
</gene>
<feature type="domain" description="Nephrocystin 3-like N-terminal" evidence="7">
    <location>
        <begin position="144"/>
        <end position="217"/>
    </location>
</feature>
<feature type="repeat" description="WD" evidence="6">
    <location>
        <begin position="608"/>
        <end position="649"/>
    </location>
</feature>
<keyword evidence="1 6" id="KW-0853">WD repeat</keyword>
<reference evidence="8" key="1">
    <citation type="journal article" date="2020" name="Stud. Mycol.">
        <title>101 Dothideomycetes genomes: a test case for predicting lifestyles and emergence of pathogens.</title>
        <authorList>
            <person name="Haridas S."/>
            <person name="Albert R."/>
            <person name="Binder M."/>
            <person name="Bloem J."/>
            <person name="Labutti K."/>
            <person name="Salamov A."/>
            <person name="Andreopoulos B."/>
            <person name="Baker S."/>
            <person name="Barry K."/>
            <person name="Bills G."/>
            <person name="Bluhm B."/>
            <person name="Cannon C."/>
            <person name="Castanera R."/>
            <person name="Culley D."/>
            <person name="Daum C."/>
            <person name="Ezra D."/>
            <person name="Gonzalez J."/>
            <person name="Henrissat B."/>
            <person name="Kuo A."/>
            <person name="Liang C."/>
            <person name="Lipzen A."/>
            <person name="Lutzoni F."/>
            <person name="Magnuson J."/>
            <person name="Mondo S."/>
            <person name="Nolan M."/>
            <person name="Ohm R."/>
            <person name="Pangilinan J."/>
            <person name="Park H.-J."/>
            <person name="Ramirez L."/>
            <person name="Alfaro M."/>
            <person name="Sun H."/>
            <person name="Tritt A."/>
            <person name="Yoshinaga Y."/>
            <person name="Zwiers L.-H."/>
            <person name="Turgeon B."/>
            <person name="Goodwin S."/>
            <person name="Spatafora J."/>
            <person name="Crous P."/>
            <person name="Grigoriev I."/>
        </authorList>
    </citation>
    <scope>NUCLEOTIDE SEQUENCE</scope>
    <source>
        <strain evidence="8">CBS 113818</strain>
    </source>
</reference>
<accession>A0A6A6ZX36</accession>
<dbReference type="OrthoDB" id="538223at2759"/>
<dbReference type="InterPro" id="IPR019775">
    <property type="entry name" value="WD40_repeat_CS"/>
</dbReference>
<dbReference type="CDD" id="cd00200">
    <property type="entry name" value="WD40"/>
    <property type="match status" value="1"/>
</dbReference>
<comment type="similarity">
    <text evidence="3">Belongs to the WD repeat MDV1/CAF4 family.</text>
</comment>
<dbReference type="PROSITE" id="PS00678">
    <property type="entry name" value="WD_REPEATS_1"/>
    <property type="match status" value="3"/>
</dbReference>
<evidence type="ECO:0000313" key="9">
    <source>
        <dbReference type="Proteomes" id="UP000799424"/>
    </source>
</evidence>
<dbReference type="Gene3D" id="2.130.10.10">
    <property type="entry name" value="YVTN repeat-like/Quinoprotein amine dehydrogenase"/>
    <property type="match status" value="1"/>
</dbReference>
<dbReference type="GO" id="GO:1990234">
    <property type="term" value="C:transferase complex"/>
    <property type="evidence" value="ECO:0007669"/>
    <property type="project" value="UniProtKB-ARBA"/>
</dbReference>
<dbReference type="Pfam" id="PF00400">
    <property type="entry name" value="WD40"/>
    <property type="match status" value="3"/>
</dbReference>
<dbReference type="InterPro" id="IPR015943">
    <property type="entry name" value="WD40/YVTN_repeat-like_dom_sf"/>
</dbReference>
<proteinExistence type="inferred from homology"/>
<evidence type="ECO:0000259" key="7">
    <source>
        <dbReference type="Pfam" id="PF24883"/>
    </source>
</evidence>
<dbReference type="PROSITE" id="PS50294">
    <property type="entry name" value="WD_REPEATS_REGION"/>
    <property type="match status" value="3"/>
</dbReference>
<keyword evidence="2" id="KW-0677">Repeat</keyword>
<sequence>MDTCCIDTTNKAEYSWAIQSMFCYRWFTRGWTLQELLAPSIITTIPSTALQGVPLSDFNVHDRILWNKHWKTKVPTDRAYSLIGILGVSLLPFDGESLAEAMKRITDEVEKQNMCIKDIRHTDPRDNKKRIEDTKGGLLVDSYRWQLRPDSRLLWVKGDPGKGKTMLLCDAALLSYFFCQETDSRINSATAVLRGLLYMLVHQQPSLVLHIRKKHDHAGKSFLSTTYLIIDALDECVTDRPKLLGFIAKQLGLELNANSVAVAVKVFIQQKVSQLAQEKRNKLAVRDAVLYHLTSNANDTFLWVALDILKKLALFPPRLNSLYMRMLQQICESDNAEICLQVLAVTAVLYRPVTVAELVALVEQLDYVADLEPVREISAKDFLFTKALGKSIFSKSKAILSRTLHRNMYSLEAPGSHIDNVETPELDPLSVLRYSCVYWIDHLCNSKPNSSTNSAGGLQVLGAVHDFLTKKYLYWLEGLSLCKNLGRGVVSMARLGSLVQLVYDAQRFVMSHKQAIESYPLQTYASALLFNPTGSLTRQLFPHEKPEGITIWPAMSDSWSACLQTLEGHSSTVRSVAFSHDSTWLASASWDRTIKIWDASSGACLQMLEGHSSTVTSVAFLHNSTRLASASWDRTIKIWDASSGACLQTLKGHSDAVSSVAFLHNSTRLALASWDRTIKIWDTSSVVASIRVSTSVFSCVRQMYWSWYRVW</sequence>
<dbReference type="InterPro" id="IPR020472">
    <property type="entry name" value="WD40_PAC1"/>
</dbReference>
<dbReference type="SUPFAM" id="SSF50978">
    <property type="entry name" value="WD40 repeat-like"/>
    <property type="match status" value="1"/>
</dbReference>
<dbReference type="GO" id="GO:0005634">
    <property type="term" value="C:nucleus"/>
    <property type="evidence" value="ECO:0007669"/>
    <property type="project" value="TreeGrafter"/>
</dbReference>
<keyword evidence="9" id="KW-1185">Reference proteome</keyword>
<feature type="repeat" description="WD" evidence="6">
    <location>
        <begin position="566"/>
        <end position="607"/>
    </location>
</feature>
<dbReference type="InterPro" id="IPR036322">
    <property type="entry name" value="WD40_repeat_dom_sf"/>
</dbReference>
<evidence type="ECO:0000256" key="1">
    <source>
        <dbReference type="ARBA" id="ARBA00022574"/>
    </source>
</evidence>
<evidence type="ECO:0000256" key="5">
    <source>
        <dbReference type="ARBA" id="ARBA00043913"/>
    </source>
</evidence>
<comment type="function">
    <text evidence="5">Involved in mitochondrial fission. Acts as an adapter protein required to form mitochondrial fission complexes. Formation of these complexes is required to promote constriction and fission of the mitochondrial compartment at a late step in mitochondrial division.</text>
</comment>
<dbReference type="Proteomes" id="UP000799424">
    <property type="component" value="Unassembled WGS sequence"/>
</dbReference>